<feature type="region of interest" description="Disordered" evidence="1">
    <location>
        <begin position="152"/>
        <end position="171"/>
    </location>
</feature>
<accession>A0A1J5RI12</accession>
<sequence>MKRNLAAELAEGFEALAVDRLSQRLLQPPEVESMTPPSDLMGDLVALERELHDPAVRRNRARVDALLHGDFEEVGRSGARYTRAETIAALASEGPSRAPITSDGFALTALGAEAALLTYRTAEGLADGSDIRHAHRCSLWLRVEGRWQVRYHQATPATEPPEKAKRAPKDP</sequence>
<gene>
    <name evidence="3" type="ORF">GALL_264140</name>
</gene>
<dbReference type="InterPro" id="IPR032710">
    <property type="entry name" value="NTF2-like_dom_sf"/>
</dbReference>
<protein>
    <recommendedName>
        <fullName evidence="2">DUF4440 domain-containing protein</fullName>
    </recommendedName>
</protein>
<feature type="compositionally biased region" description="Basic and acidic residues" evidence="1">
    <location>
        <begin position="160"/>
        <end position="171"/>
    </location>
</feature>
<evidence type="ECO:0000313" key="3">
    <source>
        <dbReference type="EMBL" id="OIQ91639.1"/>
    </source>
</evidence>
<proteinExistence type="predicted"/>
<dbReference type="InterPro" id="IPR027843">
    <property type="entry name" value="DUF4440"/>
</dbReference>
<evidence type="ECO:0000256" key="1">
    <source>
        <dbReference type="SAM" id="MobiDB-lite"/>
    </source>
</evidence>
<organism evidence="3">
    <name type="scientific">mine drainage metagenome</name>
    <dbReference type="NCBI Taxonomy" id="410659"/>
    <lineage>
        <taxon>unclassified sequences</taxon>
        <taxon>metagenomes</taxon>
        <taxon>ecological metagenomes</taxon>
    </lineage>
</organism>
<comment type="caution">
    <text evidence="3">The sequence shown here is derived from an EMBL/GenBank/DDBJ whole genome shotgun (WGS) entry which is preliminary data.</text>
</comment>
<dbReference type="EMBL" id="MLJW01000253">
    <property type="protein sequence ID" value="OIQ91639.1"/>
    <property type="molecule type" value="Genomic_DNA"/>
</dbReference>
<reference evidence="3" key="1">
    <citation type="submission" date="2016-10" db="EMBL/GenBank/DDBJ databases">
        <title>Sequence of Gallionella enrichment culture.</title>
        <authorList>
            <person name="Poehlein A."/>
            <person name="Muehling M."/>
            <person name="Daniel R."/>
        </authorList>
    </citation>
    <scope>NUCLEOTIDE SEQUENCE</scope>
</reference>
<evidence type="ECO:0000259" key="2">
    <source>
        <dbReference type="Pfam" id="PF14534"/>
    </source>
</evidence>
<dbReference type="Gene3D" id="3.10.450.50">
    <property type="match status" value="1"/>
</dbReference>
<dbReference type="AlphaFoldDB" id="A0A1J5RI12"/>
<feature type="domain" description="DUF4440" evidence="2">
    <location>
        <begin position="44"/>
        <end position="149"/>
    </location>
</feature>
<dbReference type="SUPFAM" id="SSF54427">
    <property type="entry name" value="NTF2-like"/>
    <property type="match status" value="1"/>
</dbReference>
<dbReference type="Pfam" id="PF14534">
    <property type="entry name" value="DUF4440"/>
    <property type="match status" value="1"/>
</dbReference>
<name>A0A1J5RI12_9ZZZZ</name>